<feature type="region of interest" description="Disordered" evidence="1">
    <location>
        <begin position="1127"/>
        <end position="1193"/>
    </location>
</feature>
<keyword evidence="2" id="KW-0472">Membrane</keyword>
<evidence type="ECO:0000313" key="6">
    <source>
        <dbReference type="Proteomes" id="UP000315496"/>
    </source>
</evidence>
<dbReference type="PANTHER" id="PTHR45756:SF1">
    <property type="entry name" value="PROTEIN KINASE DOMAIN CONTAINING PROTEIN"/>
    <property type="match status" value="1"/>
</dbReference>
<keyword evidence="3" id="KW-0732">Signal</keyword>
<dbReference type="SUPFAM" id="SSF57184">
    <property type="entry name" value="Growth factor receptor domain"/>
    <property type="match status" value="3"/>
</dbReference>
<dbReference type="SMART" id="SM00181">
    <property type="entry name" value="EGF"/>
    <property type="match status" value="3"/>
</dbReference>
<dbReference type="EMBL" id="VDLU01000004">
    <property type="protein sequence ID" value="TNJ27234.1"/>
    <property type="molecule type" value="Genomic_DNA"/>
</dbReference>
<evidence type="ECO:0000256" key="3">
    <source>
        <dbReference type="SAM" id="SignalP"/>
    </source>
</evidence>
<dbReference type="Gene3D" id="2.160.20.110">
    <property type="match status" value="1"/>
</dbReference>
<dbReference type="AlphaFoldDB" id="A0A4Z1SN99"/>
<evidence type="ECO:0000313" key="5">
    <source>
        <dbReference type="EMBL" id="TNJ27234.1"/>
    </source>
</evidence>
<feature type="domain" description="EGF-like" evidence="4">
    <location>
        <begin position="986"/>
        <end position="1020"/>
    </location>
</feature>
<dbReference type="OrthoDB" id="10251355at2759"/>
<dbReference type="VEuPathDB" id="GiardiaDB:GMRT_12409"/>
<dbReference type="InterPro" id="IPR000742">
    <property type="entry name" value="EGF"/>
</dbReference>
<name>A0A4Z1SN99_GIAMU</name>
<comment type="caution">
    <text evidence="5">The sequence shown here is derived from an EMBL/GenBank/DDBJ whole genome shotgun (WGS) entry which is preliminary data.</text>
</comment>
<evidence type="ECO:0000256" key="1">
    <source>
        <dbReference type="SAM" id="MobiDB-lite"/>
    </source>
</evidence>
<feature type="transmembrane region" description="Helical" evidence="2">
    <location>
        <begin position="1097"/>
        <end position="1118"/>
    </location>
</feature>
<protein>
    <submittedName>
        <fullName evidence="5">High cysteine membrane protein</fullName>
    </submittedName>
</protein>
<gene>
    <name evidence="5" type="ORF">GMRT_12409</name>
</gene>
<feature type="chain" id="PRO_5021408686" evidence="3">
    <location>
        <begin position="20"/>
        <end position="1193"/>
    </location>
</feature>
<keyword evidence="2" id="KW-1133">Transmembrane helix</keyword>
<keyword evidence="2" id="KW-0812">Transmembrane</keyword>
<feature type="signal peptide" evidence="3">
    <location>
        <begin position="1"/>
        <end position="19"/>
    </location>
</feature>
<feature type="compositionally biased region" description="Low complexity" evidence="1">
    <location>
        <begin position="1139"/>
        <end position="1150"/>
    </location>
</feature>
<evidence type="ECO:0000259" key="4">
    <source>
        <dbReference type="SMART" id="SM00181"/>
    </source>
</evidence>
<proteinExistence type="predicted"/>
<dbReference type="PANTHER" id="PTHR45756">
    <property type="entry name" value="PALMITOYLTRANSFERASE"/>
    <property type="match status" value="1"/>
</dbReference>
<accession>A0A4Z1SN99</accession>
<feature type="domain" description="EGF-like" evidence="4">
    <location>
        <begin position="877"/>
        <end position="912"/>
    </location>
</feature>
<organism evidence="5 6">
    <name type="scientific">Giardia muris</name>
    <dbReference type="NCBI Taxonomy" id="5742"/>
    <lineage>
        <taxon>Eukaryota</taxon>
        <taxon>Metamonada</taxon>
        <taxon>Diplomonadida</taxon>
        <taxon>Hexamitidae</taxon>
        <taxon>Giardiinae</taxon>
        <taxon>Giardia</taxon>
    </lineage>
</organism>
<dbReference type="InterPro" id="IPR053215">
    <property type="entry name" value="TKL_Ser/Thr_kinase"/>
</dbReference>
<dbReference type="Proteomes" id="UP000315496">
    <property type="component" value="Chromosome 4"/>
</dbReference>
<feature type="compositionally biased region" description="Basic and acidic residues" evidence="1">
    <location>
        <begin position="1127"/>
        <end position="1138"/>
    </location>
</feature>
<dbReference type="InterPro" id="IPR009030">
    <property type="entry name" value="Growth_fac_rcpt_cys_sf"/>
</dbReference>
<evidence type="ECO:0000256" key="2">
    <source>
        <dbReference type="SAM" id="Phobius"/>
    </source>
</evidence>
<sequence length="1193" mass="123865">MPFFALLLLPLCSPSQHCANVISLSTPEDLDYLALCPGGSFVLDKDLELPDPISPFPAFYGVLDGNEHRLAAAVTCHAGTACGLFAVFSGSVKNLHVDVNVSVASTGATATSTVVDVGLFAGVATATFEGQNVTVCGFLDYVAAATGGTAGSAAEPAENSDFGSAGAGLADPLESCHLGGFAGVAYALPLVSAVNASIRYAGARKAFVGGVAGLKRVQPAEGKAKAAAKAAPVQALTFEGALECNASVCVVGGLLGASEDAVLNCSARNVAIRVRGQRECVVGGLLGQAQADVHFSSVTALDADVACEQPADAAFGGLLGRLGVATAGGDALAAVGACNVSGLRVVSAGVEDVGGFLGQCARCNVTMSSVTVRQLVATANAGGFAARLVNSTLSECGAFLRSVAMPAAANSAGENPASQAPADAIPGDTPLAFGAFGNAAEGTTVVDSYVVFKRVVVDATGASGFGAGGFLNVVANSRVGRCSAFGRALEVRVGRSGGTLGGFVGVVELGDDPAWAVEVHDAFVLLEDLATEFSENVGIYLGGFLGRANTGAGVSAYAVRRVWWSVGAQMAFQTVPALGHSSVAAFGTHLRHNLEIADVIGAFHFRTNLRELMNDASASFVQRPDGDPARFHFKNVLLNVSVQFDSFAPVTIAFRPFAAYGFAGALENLWILDSPNVSQSPYTVSLHDFISDGDDGFYAGKLIFGPDQTWSKRRSRPPHLTSTPYYLYRRVWLDGAGAAEGATDATEHTVRATPAGDPDPHLALPGYYLFYLEGDYVILGSPCATEACWDYDAVWNLDGPFGGLVVLTTLCSVDLCAACERGDEQRCRVCSGGTRVPGTGACTLCEENCAECVAGTCTRCSSGDYAVQDGVCVPAAPCLLSVADCARCSFADATLCAACAEHFWLAGDGSCLPCPADCEACLTSDFCKACRDTSISPVNGVCSYTDRACLPDCRFCLNEDLERCIQCRDDQAFVPDATGRCAERRACQVDGCLRCGGGDGTVCEECVSGRYLDPVDGSCKFCGTWCRRCTSVACIECSIEGLAPIEGYCGYVRECADEACLFCLFPDGLRCISCRDGFELAPGGRCVGAARNPLKTVMFAVLAVGILVFIALTLFLVLRARCKRREEERERERERERNGLLSSGSRSSTPGPAPLPISPLSLLLSDRTGTQDEGSRSLDGLDANYPSPRSGGA</sequence>
<feature type="domain" description="EGF-like" evidence="4">
    <location>
        <begin position="1054"/>
        <end position="1087"/>
    </location>
</feature>
<keyword evidence="6" id="KW-1185">Reference proteome</keyword>
<reference evidence="5 6" key="1">
    <citation type="submission" date="2019-05" db="EMBL/GenBank/DDBJ databases">
        <title>The compact genome of Giardia muris reveals important steps in the evolution of intestinal protozoan parasites.</title>
        <authorList>
            <person name="Xu F."/>
            <person name="Jimenez-Gonzalez A."/>
            <person name="Einarsson E."/>
            <person name="Astvaldsson A."/>
            <person name="Peirasmaki D."/>
            <person name="Eckmann L."/>
            <person name="Andersson J.O."/>
            <person name="Svard S.G."/>
            <person name="Jerlstrom-Hultqvist J."/>
        </authorList>
    </citation>
    <scope>NUCLEOTIDE SEQUENCE [LARGE SCALE GENOMIC DNA]</scope>
    <source>
        <strain evidence="5 6">Roberts-Thomson</strain>
    </source>
</reference>